<organism evidence="3 4">
    <name type="scientific">Pythium insidiosum</name>
    <name type="common">Pythiosis disease agent</name>
    <dbReference type="NCBI Taxonomy" id="114742"/>
    <lineage>
        <taxon>Eukaryota</taxon>
        <taxon>Sar</taxon>
        <taxon>Stramenopiles</taxon>
        <taxon>Oomycota</taxon>
        <taxon>Peronosporomycetes</taxon>
        <taxon>Pythiales</taxon>
        <taxon>Pythiaceae</taxon>
        <taxon>Pythium</taxon>
    </lineage>
</organism>
<evidence type="ECO:0000256" key="1">
    <source>
        <dbReference type="SAM" id="Coils"/>
    </source>
</evidence>
<dbReference type="Proteomes" id="UP001209570">
    <property type="component" value="Unassembled WGS sequence"/>
</dbReference>
<feature type="compositionally biased region" description="Acidic residues" evidence="2">
    <location>
        <begin position="40"/>
        <end position="56"/>
    </location>
</feature>
<evidence type="ECO:0000256" key="2">
    <source>
        <dbReference type="SAM" id="MobiDB-lite"/>
    </source>
</evidence>
<sequence>MKHEDEGGGSSTESEHEALEDVKLKGEADAPDVEVKDDVGGSDDAPEIIEIDDDDDGGGRNSGMCPRCGLALLPAPAPPVTNGLQCRCCLQVLEVESFSRNQRENKPPSRLRCLSCCKGPSSRENKPPSRLRCLSCCKGPSSVLAMLNPDAPSFREVRKRREEEHVKTRERLAIRGKTRVTRALAARSSTPLIEVSREEMEREVRNLKLARRSLQRRRETMDLRGSTRVEYEQQLKKEAAALDSKASELRARDRKLFDELQSSIKIKRVQGIPAKERDGRHRKTKRQRCGAGPTRTPAGVAESRPQAQAQVQDLTKAEATARPVEVDDDGEPIVQWF</sequence>
<feature type="compositionally biased region" description="Basic and acidic residues" evidence="2">
    <location>
        <begin position="13"/>
        <end position="39"/>
    </location>
</feature>
<dbReference type="EMBL" id="JAKCXM010000008">
    <property type="protein sequence ID" value="KAJ0408838.1"/>
    <property type="molecule type" value="Genomic_DNA"/>
</dbReference>
<keyword evidence="1" id="KW-0175">Coiled coil</keyword>
<dbReference type="AlphaFoldDB" id="A0AAD5LPQ3"/>
<feature type="region of interest" description="Disordered" evidence="2">
    <location>
        <begin position="273"/>
        <end position="312"/>
    </location>
</feature>
<proteinExistence type="predicted"/>
<accession>A0AAD5LPQ3</accession>
<keyword evidence="4" id="KW-1185">Reference proteome</keyword>
<feature type="region of interest" description="Disordered" evidence="2">
    <location>
        <begin position="1"/>
        <end position="60"/>
    </location>
</feature>
<feature type="coiled-coil region" evidence="1">
    <location>
        <begin position="197"/>
        <end position="252"/>
    </location>
</feature>
<evidence type="ECO:0000313" key="3">
    <source>
        <dbReference type="EMBL" id="KAJ0408838.1"/>
    </source>
</evidence>
<gene>
    <name evidence="3" type="ORF">P43SY_000734</name>
</gene>
<comment type="caution">
    <text evidence="3">The sequence shown here is derived from an EMBL/GenBank/DDBJ whole genome shotgun (WGS) entry which is preliminary data.</text>
</comment>
<evidence type="ECO:0000313" key="4">
    <source>
        <dbReference type="Proteomes" id="UP001209570"/>
    </source>
</evidence>
<name>A0AAD5LPQ3_PYTIN</name>
<reference evidence="3" key="1">
    <citation type="submission" date="2021-12" db="EMBL/GenBank/DDBJ databases">
        <title>Prjna785345.</title>
        <authorList>
            <person name="Rujirawat T."/>
            <person name="Krajaejun T."/>
        </authorList>
    </citation>
    <scope>NUCLEOTIDE SEQUENCE</scope>
    <source>
        <strain evidence="3">Pi057C3</strain>
    </source>
</reference>
<protein>
    <submittedName>
        <fullName evidence="3">Uncharacterized protein</fullName>
    </submittedName>
</protein>